<gene>
    <name evidence="2" type="ORF">ACFFR3_35210</name>
</gene>
<protein>
    <submittedName>
        <fullName evidence="2">Shedu anti-phage system protein SduA domain-containing protein</fullName>
    </submittedName>
</protein>
<comment type="caution">
    <text evidence="2">The sequence shown here is derived from an EMBL/GenBank/DDBJ whole genome shotgun (WGS) entry which is preliminary data.</text>
</comment>
<sequence>MTETTSHAADFRQPFVGYLPGYLAASKATAPGRPLQGVYDAALMEQWQGLLNSSASQDERLVHTFLERHPSLLPGAHSVDGDSGHSAFPMAVISKPKLPGLSDREPDFMWLATDSESLYPILIEIETPHKKWFHGDRAEIHSHFTHAQGQLAEWRAWFNRGHNRSAFLEYYEIPPELARRRLTPRFVLIYGRRDNYVNSQRRQEKRAELARADERLMSFDRLTPAKDGVLFSCVRKEQDGYRLVAVPPCLTIFNDGEDYQHVFGWEAALDACLDMAPSRREYLKNQLRLLTENPAAYVQARGGLRFRRPQWL</sequence>
<reference evidence="2 3" key="1">
    <citation type="submission" date="2024-09" db="EMBL/GenBank/DDBJ databases">
        <authorList>
            <person name="Sun Q."/>
            <person name="Mori K."/>
        </authorList>
    </citation>
    <scope>NUCLEOTIDE SEQUENCE [LARGE SCALE GENOMIC DNA]</scope>
    <source>
        <strain evidence="2 3">JCM 3324</strain>
    </source>
</reference>
<name>A0ABV5NX07_9ACTN</name>
<dbReference type="InterPro" id="IPR025359">
    <property type="entry name" value="SduA_C"/>
</dbReference>
<evidence type="ECO:0000259" key="1">
    <source>
        <dbReference type="Pfam" id="PF14082"/>
    </source>
</evidence>
<feature type="domain" description="Shedu protein SduA C-terminal" evidence="1">
    <location>
        <begin position="57"/>
        <end position="222"/>
    </location>
</feature>
<dbReference type="EMBL" id="JBHMCF010000040">
    <property type="protein sequence ID" value="MFB9474772.1"/>
    <property type="molecule type" value="Genomic_DNA"/>
</dbReference>
<dbReference type="Pfam" id="PF14082">
    <property type="entry name" value="SduA_C"/>
    <property type="match status" value="1"/>
</dbReference>
<keyword evidence="3" id="KW-1185">Reference proteome</keyword>
<proteinExistence type="predicted"/>
<accession>A0ABV5NX07</accession>
<dbReference type="Proteomes" id="UP001589568">
    <property type="component" value="Unassembled WGS sequence"/>
</dbReference>
<dbReference type="RefSeq" id="WP_379484557.1">
    <property type="nucleotide sequence ID" value="NZ_JBHMCF010000040.1"/>
</dbReference>
<evidence type="ECO:0000313" key="3">
    <source>
        <dbReference type="Proteomes" id="UP001589568"/>
    </source>
</evidence>
<organism evidence="2 3">
    <name type="scientific">Nonomuraea salmonea</name>
    <dbReference type="NCBI Taxonomy" id="46181"/>
    <lineage>
        <taxon>Bacteria</taxon>
        <taxon>Bacillati</taxon>
        <taxon>Actinomycetota</taxon>
        <taxon>Actinomycetes</taxon>
        <taxon>Streptosporangiales</taxon>
        <taxon>Streptosporangiaceae</taxon>
        <taxon>Nonomuraea</taxon>
    </lineage>
</organism>
<evidence type="ECO:0000313" key="2">
    <source>
        <dbReference type="EMBL" id="MFB9474772.1"/>
    </source>
</evidence>